<dbReference type="CDD" id="cd12915">
    <property type="entry name" value="PDC2_DGC_like"/>
    <property type="match status" value="1"/>
</dbReference>
<evidence type="ECO:0000256" key="12">
    <source>
        <dbReference type="SAM" id="MobiDB-lite"/>
    </source>
</evidence>
<evidence type="ECO:0000256" key="2">
    <source>
        <dbReference type="ARBA" id="ARBA00004651"/>
    </source>
</evidence>
<keyword evidence="5" id="KW-0597">Phosphoprotein</keyword>
<evidence type="ECO:0000256" key="1">
    <source>
        <dbReference type="ARBA" id="ARBA00000085"/>
    </source>
</evidence>
<dbReference type="PANTHER" id="PTHR43711:SF26">
    <property type="entry name" value="SENSOR HISTIDINE KINASE RCSC"/>
    <property type="match status" value="1"/>
</dbReference>
<dbReference type="SMART" id="SM00388">
    <property type="entry name" value="HisKA"/>
    <property type="match status" value="1"/>
</dbReference>
<evidence type="ECO:0000256" key="3">
    <source>
        <dbReference type="ARBA" id="ARBA00012438"/>
    </source>
</evidence>
<dbReference type="SUPFAM" id="SSF103190">
    <property type="entry name" value="Sensory domain-like"/>
    <property type="match status" value="1"/>
</dbReference>
<name>A0A7X2D4Y3_9PROT</name>
<reference evidence="15 16" key="1">
    <citation type="submission" date="2019-10" db="EMBL/GenBank/DDBJ databases">
        <title>Draft whole-genome sequence of the purple nonsulfur photosynthetic bacterium Roseospira navarrensis DSM 15114.</title>
        <authorList>
            <person name="Kyndt J.A."/>
            <person name="Meyer T.E."/>
        </authorList>
    </citation>
    <scope>NUCLEOTIDE SEQUENCE [LARGE SCALE GENOMIC DNA]</scope>
    <source>
        <strain evidence="15 16">DSM 15114</strain>
    </source>
</reference>
<dbReference type="GO" id="GO:0005886">
    <property type="term" value="C:plasma membrane"/>
    <property type="evidence" value="ECO:0007669"/>
    <property type="project" value="UniProtKB-SubCell"/>
</dbReference>
<dbReference type="InterPro" id="IPR050736">
    <property type="entry name" value="Sensor_HK_Regulatory"/>
</dbReference>
<dbReference type="InterPro" id="IPR003594">
    <property type="entry name" value="HATPase_dom"/>
</dbReference>
<keyword evidence="6" id="KW-0808">Transferase</keyword>
<dbReference type="EC" id="2.7.13.3" evidence="3"/>
<dbReference type="Proteomes" id="UP000434582">
    <property type="component" value="Unassembled WGS sequence"/>
</dbReference>
<dbReference type="AlphaFoldDB" id="A0A7X2D4Y3"/>
<evidence type="ECO:0000256" key="10">
    <source>
        <dbReference type="ARBA" id="ARBA00023012"/>
    </source>
</evidence>
<dbReference type="InterPro" id="IPR005467">
    <property type="entry name" value="His_kinase_dom"/>
</dbReference>
<dbReference type="OrthoDB" id="9813151at2"/>
<keyword evidence="9 13" id="KW-1133">Transmembrane helix</keyword>
<dbReference type="EMBL" id="WIVE01000023">
    <property type="protein sequence ID" value="MQX36640.1"/>
    <property type="molecule type" value="Genomic_DNA"/>
</dbReference>
<evidence type="ECO:0000259" key="14">
    <source>
        <dbReference type="PROSITE" id="PS50109"/>
    </source>
</evidence>
<evidence type="ECO:0000313" key="15">
    <source>
        <dbReference type="EMBL" id="MQX36640.1"/>
    </source>
</evidence>
<dbReference type="InterPro" id="IPR004358">
    <property type="entry name" value="Sig_transdc_His_kin-like_C"/>
</dbReference>
<dbReference type="CDD" id="cd00075">
    <property type="entry name" value="HATPase"/>
    <property type="match status" value="1"/>
</dbReference>
<comment type="subcellular location">
    <subcellularLocation>
        <location evidence="2">Cell membrane</location>
        <topology evidence="2">Multi-pass membrane protein</topology>
    </subcellularLocation>
</comment>
<dbReference type="InterPro" id="IPR029151">
    <property type="entry name" value="Sensor-like_sf"/>
</dbReference>
<dbReference type="CDD" id="cd12914">
    <property type="entry name" value="PDC1_DGC_like"/>
    <property type="match status" value="1"/>
</dbReference>
<evidence type="ECO:0000256" key="6">
    <source>
        <dbReference type="ARBA" id="ARBA00022679"/>
    </source>
</evidence>
<evidence type="ECO:0000256" key="7">
    <source>
        <dbReference type="ARBA" id="ARBA00022692"/>
    </source>
</evidence>
<evidence type="ECO:0000256" key="13">
    <source>
        <dbReference type="SAM" id="Phobius"/>
    </source>
</evidence>
<dbReference type="PANTHER" id="PTHR43711">
    <property type="entry name" value="TWO-COMPONENT HISTIDINE KINASE"/>
    <property type="match status" value="1"/>
</dbReference>
<feature type="compositionally biased region" description="Polar residues" evidence="12">
    <location>
        <begin position="1"/>
        <end position="13"/>
    </location>
</feature>
<dbReference type="GO" id="GO:0000155">
    <property type="term" value="F:phosphorelay sensor kinase activity"/>
    <property type="evidence" value="ECO:0007669"/>
    <property type="project" value="InterPro"/>
</dbReference>
<dbReference type="Gene3D" id="3.30.450.20">
    <property type="entry name" value="PAS domain"/>
    <property type="match status" value="2"/>
</dbReference>
<evidence type="ECO:0000313" key="16">
    <source>
        <dbReference type="Proteomes" id="UP000434582"/>
    </source>
</evidence>
<dbReference type="Pfam" id="PF00512">
    <property type="entry name" value="HisKA"/>
    <property type="match status" value="1"/>
</dbReference>
<dbReference type="SUPFAM" id="SSF55874">
    <property type="entry name" value="ATPase domain of HSP90 chaperone/DNA topoisomerase II/histidine kinase"/>
    <property type="match status" value="1"/>
</dbReference>
<dbReference type="SUPFAM" id="SSF47384">
    <property type="entry name" value="Homodimeric domain of signal transducing histidine kinase"/>
    <property type="match status" value="1"/>
</dbReference>
<keyword evidence="7 13" id="KW-0812">Transmembrane</keyword>
<dbReference type="CDD" id="cd00082">
    <property type="entry name" value="HisKA"/>
    <property type="match status" value="1"/>
</dbReference>
<dbReference type="InterPro" id="IPR036890">
    <property type="entry name" value="HATPase_C_sf"/>
</dbReference>
<organism evidence="15 16">
    <name type="scientific">Roseospira navarrensis</name>
    <dbReference type="NCBI Taxonomy" id="140058"/>
    <lineage>
        <taxon>Bacteria</taxon>
        <taxon>Pseudomonadati</taxon>
        <taxon>Pseudomonadota</taxon>
        <taxon>Alphaproteobacteria</taxon>
        <taxon>Rhodospirillales</taxon>
        <taxon>Rhodospirillaceae</taxon>
        <taxon>Roseospira</taxon>
    </lineage>
</organism>
<feature type="transmembrane region" description="Helical" evidence="13">
    <location>
        <begin position="128"/>
        <end position="152"/>
    </location>
</feature>
<dbReference type="InterPro" id="IPR036097">
    <property type="entry name" value="HisK_dim/P_sf"/>
</dbReference>
<dbReference type="InterPro" id="IPR033479">
    <property type="entry name" value="dCache_1"/>
</dbReference>
<evidence type="ECO:0000256" key="8">
    <source>
        <dbReference type="ARBA" id="ARBA00022777"/>
    </source>
</evidence>
<keyword evidence="16" id="KW-1185">Reference proteome</keyword>
<evidence type="ECO:0000256" key="9">
    <source>
        <dbReference type="ARBA" id="ARBA00022989"/>
    </source>
</evidence>
<gene>
    <name evidence="15" type="ORF">GHC57_08935</name>
</gene>
<evidence type="ECO:0000256" key="4">
    <source>
        <dbReference type="ARBA" id="ARBA00022475"/>
    </source>
</evidence>
<proteinExistence type="predicted"/>
<dbReference type="Gene3D" id="1.10.287.130">
    <property type="match status" value="1"/>
</dbReference>
<dbReference type="Pfam" id="PF02518">
    <property type="entry name" value="HATPase_c"/>
    <property type="match status" value="1"/>
</dbReference>
<comment type="caution">
    <text evidence="15">The sequence shown here is derived from an EMBL/GenBank/DDBJ whole genome shotgun (WGS) entry which is preliminary data.</text>
</comment>
<dbReference type="Pfam" id="PF02743">
    <property type="entry name" value="dCache_1"/>
    <property type="match status" value="1"/>
</dbReference>
<evidence type="ECO:0000256" key="5">
    <source>
        <dbReference type="ARBA" id="ARBA00022553"/>
    </source>
</evidence>
<dbReference type="SMART" id="SM00387">
    <property type="entry name" value="HATPase_c"/>
    <property type="match status" value="1"/>
</dbReference>
<keyword evidence="11 13" id="KW-0472">Membrane</keyword>
<comment type="catalytic activity">
    <reaction evidence="1">
        <text>ATP + protein L-histidine = ADP + protein N-phospho-L-histidine.</text>
        <dbReference type="EC" id="2.7.13.3"/>
    </reaction>
</comment>
<keyword evidence="8" id="KW-0418">Kinase</keyword>
<dbReference type="InterPro" id="IPR003661">
    <property type="entry name" value="HisK_dim/P_dom"/>
</dbReference>
<dbReference type="Gene3D" id="3.30.565.10">
    <property type="entry name" value="Histidine kinase-like ATPase, C-terminal domain"/>
    <property type="match status" value="1"/>
</dbReference>
<keyword evidence="4" id="KW-1003">Cell membrane</keyword>
<feature type="region of interest" description="Disordered" evidence="12">
    <location>
        <begin position="1"/>
        <end position="69"/>
    </location>
</feature>
<protein>
    <recommendedName>
        <fullName evidence="3">histidine kinase</fullName>
        <ecNumber evidence="3">2.7.13.3</ecNumber>
    </recommendedName>
</protein>
<feature type="compositionally biased region" description="Basic residues" evidence="12">
    <location>
        <begin position="59"/>
        <end position="69"/>
    </location>
</feature>
<evidence type="ECO:0000256" key="11">
    <source>
        <dbReference type="ARBA" id="ARBA00023136"/>
    </source>
</evidence>
<keyword evidence="10" id="KW-0902">Two-component regulatory system</keyword>
<accession>A0A7X2D4Y3</accession>
<dbReference type="PRINTS" id="PR00344">
    <property type="entry name" value="BCTRLSENSOR"/>
</dbReference>
<feature type="domain" description="Histidine kinase" evidence="14">
    <location>
        <begin position="450"/>
        <end position="671"/>
    </location>
</feature>
<dbReference type="PROSITE" id="PS50109">
    <property type="entry name" value="HIS_KIN"/>
    <property type="match status" value="1"/>
</dbReference>
<sequence length="680" mass="73038">MRHSTRPSSSATQWRPGWAMGKRSAPEGPRVSDSMSPGLPAPTVATHGASRPCPDKMGRLRSRRKAQRTHRAIAGSLFRTFRRRDKFARNCAEVVFGMIRDGGSPAAHASERRPRPERGILARGVRPLVRVAAVFGVAASLAFGGVGVLQAWRAERDAGRRTLESVQMALSQHLAATLGTMDDTLAILGHQRLWTTGVPGPVSRDLEPIASPLPFVRALILLNPDGVVVADSRPGHSAIGLDVSDREYFKQLLIDPTRDTVVSRPIRSRVDGDWAFPVSHALRAADGTLTGVLVASISIAYLNDLFADLGQNFPGMAILLTGTDGTVQARWPADAVPMGAPLGDAALIRAHVRTAPSGTYWGTSPVDGTVRLVRYSVLESLPLVLAVGLDRNVLFASTIQQAWLWGSASLVVAVIVLLGTRHMGRMATALETAMVAAEAADRRKDEFVANMSHEIRTPLNAVIGFSEIMHEDALGAGMPAVYADYARDIHQSGRYLLGIVDEILDLSALSAHRLILCEDIVDPEALLYDLVQMMEVRARSRAIDLSVDALPVPVPRLVADRRRLAQVLLNLVTNAIKFTQRGGWVRVGLREGPDGLDLYVQDNGPGIPQDRLAVIMKPFERDRPSGISSDEGVGLGLAVASGLVEAHGGALTLRSTLGQGTEAVAHLPRTRLRLPGSASG</sequence>